<evidence type="ECO:0000256" key="1">
    <source>
        <dbReference type="SAM" id="MobiDB-lite"/>
    </source>
</evidence>
<reference evidence="5" key="1">
    <citation type="submission" date="2023-04" db="EMBL/GenBank/DDBJ databases">
        <title>Phytophthora lilii NBRC 32176.</title>
        <authorList>
            <person name="Ichikawa N."/>
            <person name="Sato H."/>
            <person name="Tonouchi N."/>
        </authorList>
    </citation>
    <scope>NUCLEOTIDE SEQUENCE</scope>
    <source>
        <strain evidence="5">NBRC 32176</strain>
    </source>
</reference>
<dbReference type="Gene3D" id="3.40.50.300">
    <property type="entry name" value="P-loop containing nucleotide triphosphate hydrolases"/>
    <property type="match status" value="1"/>
</dbReference>
<dbReference type="Gene3D" id="3.10.10.10">
    <property type="entry name" value="HIV Type 1 Reverse Transcriptase, subunit A, domain 1"/>
    <property type="match status" value="2"/>
</dbReference>
<dbReference type="CDD" id="cd01647">
    <property type="entry name" value="RT_LTR"/>
    <property type="match status" value="1"/>
</dbReference>
<dbReference type="InterPro" id="IPR041577">
    <property type="entry name" value="RT_RNaseH_2"/>
</dbReference>
<dbReference type="InterPro" id="IPR000477">
    <property type="entry name" value="RT_dom"/>
</dbReference>
<comment type="caution">
    <text evidence="5">The sequence shown here is derived from an EMBL/GenBank/DDBJ whole genome shotgun (WGS) entry which is preliminary data.</text>
</comment>
<dbReference type="InterPro" id="IPR006073">
    <property type="entry name" value="GTP-bd"/>
</dbReference>
<dbReference type="SUPFAM" id="SSF56672">
    <property type="entry name" value="DNA/RNA polymerases"/>
    <property type="match status" value="1"/>
</dbReference>
<dbReference type="Pfam" id="PF00078">
    <property type="entry name" value="RVT_1"/>
    <property type="match status" value="1"/>
</dbReference>
<feature type="region of interest" description="Disordered" evidence="1">
    <location>
        <begin position="331"/>
        <end position="401"/>
    </location>
</feature>
<organism evidence="5 6">
    <name type="scientific">Phytophthora lilii</name>
    <dbReference type="NCBI Taxonomy" id="2077276"/>
    <lineage>
        <taxon>Eukaryota</taxon>
        <taxon>Sar</taxon>
        <taxon>Stramenopiles</taxon>
        <taxon>Oomycota</taxon>
        <taxon>Peronosporomycetes</taxon>
        <taxon>Peronosporales</taxon>
        <taxon>Peronosporaceae</taxon>
        <taxon>Phytophthora</taxon>
    </lineage>
</organism>
<name>A0A9W6TLI1_9STRA</name>
<evidence type="ECO:0000259" key="3">
    <source>
        <dbReference type="Pfam" id="PF01926"/>
    </source>
</evidence>
<feature type="domain" description="G" evidence="3">
    <location>
        <begin position="57"/>
        <end position="128"/>
    </location>
</feature>
<dbReference type="Proteomes" id="UP001165083">
    <property type="component" value="Unassembled WGS sequence"/>
</dbReference>
<feature type="compositionally biased region" description="Low complexity" evidence="1">
    <location>
        <begin position="354"/>
        <end position="371"/>
    </location>
</feature>
<feature type="compositionally biased region" description="Low complexity" evidence="1">
    <location>
        <begin position="387"/>
        <end position="401"/>
    </location>
</feature>
<feature type="domain" description="Reverse transcriptase/retrotransposon-derived protein RNase H-like" evidence="4">
    <location>
        <begin position="889"/>
        <end position="934"/>
    </location>
</feature>
<dbReference type="FunFam" id="3.30.70.270:FF:000020">
    <property type="entry name" value="Transposon Tf2-6 polyprotein-like Protein"/>
    <property type="match status" value="1"/>
</dbReference>
<feature type="region of interest" description="Disordered" evidence="1">
    <location>
        <begin position="455"/>
        <end position="484"/>
    </location>
</feature>
<dbReference type="OrthoDB" id="102859at2759"/>
<dbReference type="Pfam" id="PF17919">
    <property type="entry name" value="RT_RNaseH_2"/>
    <property type="match status" value="1"/>
</dbReference>
<evidence type="ECO:0000259" key="2">
    <source>
        <dbReference type="Pfam" id="PF00078"/>
    </source>
</evidence>
<evidence type="ECO:0000313" key="5">
    <source>
        <dbReference type="EMBL" id="GMF15113.1"/>
    </source>
</evidence>
<evidence type="ECO:0000259" key="4">
    <source>
        <dbReference type="Pfam" id="PF17919"/>
    </source>
</evidence>
<feature type="domain" description="Reverse transcriptase" evidence="2">
    <location>
        <begin position="725"/>
        <end position="826"/>
    </location>
</feature>
<dbReference type="PANTHER" id="PTHR33064:SF37">
    <property type="entry name" value="RIBONUCLEASE H"/>
    <property type="match status" value="1"/>
</dbReference>
<dbReference type="FunFam" id="3.30.70.270:FF:000003">
    <property type="entry name" value="Transposon Ty3-G Gag-Pol polyprotein"/>
    <property type="match status" value="1"/>
</dbReference>
<feature type="compositionally biased region" description="Basic and acidic residues" evidence="1">
    <location>
        <begin position="331"/>
        <end position="353"/>
    </location>
</feature>
<protein>
    <submittedName>
        <fullName evidence="5">Unnamed protein product</fullName>
    </submittedName>
</protein>
<dbReference type="InterPro" id="IPR043502">
    <property type="entry name" value="DNA/RNA_pol_sf"/>
</dbReference>
<gene>
    <name evidence="5" type="ORF">Plil01_000513000</name>
</gene>
<dbReference type="InterPro" id="IPR043128">
    <property type="entry name" value="Rev_trsase/Diguanyl_cyclase"/>
</dbReference>
<accession>A0A9W6TLI1</accession>
<feature type="compositionally biased region" description="Basic residues" evidence="1">
    <location>
        <begin position="372"/>
        <end position="386"/>
    </location>
</feature>
<dbReference type="Gene3D" id="3.30.70.270">
    <property type="match status" value="2"/>
</dbReference>
<dbReference type="Pfam" id="PF01926">
    <property type="entry name" value="MMR_HSR1"/>
    <property type="match status" value="1"/>
</dbReference>
<proteinExistence type="predicted"/>
<dbReference type="SUPFAM" id="SSF52540">
    <property type="entry name" value="P-loop containing nucleoside triphosphate hydrolases"/>
    <property type="match status" value="1"/>
</dbReference>
<dbReference type="EMBL" id="BSXW01000215">
    <property type="protein sequence ID" value="GMF15113.1"/>
    <property type="molecule type" value="Genomic_DNA"/>
</dbReference>
<sequence>MWTTYLEARYGENIPILAYRHDDADTSNTALMQAVDQLSLQIKLQGNEEEKEDTLTMGFVGDPYVGKSSLLNNLFKRRLVSVSSTPGHTKHLQTHYFDRVEMLEREHGVISHVLVFDCPGVVFPRFNVPKDDKERYLTYSITVRAADKAKEIEEEVVTKKMPKFIDGGPQDFLEWVYAFEQLAKLKHWNAEDKFLNATILLEGDLRDAFEDAAFSDENVRMDEEFVRALRKASIVVLPVDYNENLQEDLWGMKKPRSESLSEYSKRFRALVRMEHTLVQLYENSPMCEDALCRLYKRGLPYDWQNKYDASGQVYTTIAALVPFFERIEQGEERQRRGGNHGGHDNRSNNHDNSRSQGRRGNPSNRRNNFSGRRQHNRGGGRNRGRNRCSINNNSSNNSASNMYCTFHRTSTHNTQDCRALRHDHQPEEHQQLDQKRGRNKIVRVDKVLADTDTGKREWNSADSSSDEEYMFVGTNGQPNATTPPMRIGIKLERGKEKYRSLLDSGCSRSSITVRFRIPQLKRDSVIIHDFEVIQTLRDDMVIGRDLMAALHLVVDFGAGIVRWDGSQVSINNGEGAVRTPNARGLMEIPEEVVDELYAGEDTDVKPVDLLPDHLDAALKHFYLKLLEQYYLLYSGRLGRIRLDDYILPLSTDYVPSHAKPYSVARSQEDAARREIQRLLKLDVIEQIYDSESAAPAFFLTKLNGDLRLLVGFRRLNRYLRRSPRLAKQSRPATAFCLPFGKFQFKRLPMGISTAPDEYQACMERILGDLSFVIVYLDDILIFSETKTDHLRHLEIVFKRLQEFDVTLNAKRCRILRDSVNYLGFTLTPNGIQPQPNKVEAIQQIAEPVNRRELRRFLGMISYYREMVPNKSALTSRLNRLTSRNVPFIWTPEDAKAFRSIKAALARNVWLAFPDYSRTFHVFADASGRQIGGLIV</sequence>
<dbReference type="InterPro" id="IPR051320">
    <property type="entry name" value="Viral_Replic_Matur_Polypro"/>
</dbReference>
<dbReference type="PANTHER" id="PTHR33064">
    <property type="entry name" value="POL PROTEIN"/>
    <property type="match status" value="1"/>
</dbReference>
<keyword evidence="6" id="KW-1185">Reference proteome</keyword>
<dbReference type="GO" id="GO:0005525">
    <property type="term" value="F:GTP binding"/>
    <property type="evidence" value="ECO:0007669"/>
    <property type="project" value="InterPro"/>
</dbReference>
<evidence type="ECO:0000313" key="6">
    <source>
        <dbReference type="Proteomes" id="UP001165083"/>
    </source>
</evidence>
<dbReference type="InterPro" id="IPR027417">
    <property type="entry name" value="P-loop_NTPase"/>
</dbReference>
<dbReference type="AlphaFoldDB" id="A0A9W6TLI1"/>